<dbReference type="SUPFAM" id="SSF55961">
    <property type="entry name" value="Bet v1-like"/>
    <property type="match status" value="1"/>
</dbReference>
<dbReference type="OrthoDB" id="9805228at2"/>
<keyword evidence="4" id="KW-1185">Reference proteome</keyword>
<dbReference type="AlphaFoldDB" id="A0A1I0AKD3"/>
<evidence type="ECO:0000259" key="2">
    <source>
        <dbReference type="Pfam" id="PF08327"/>
    </source>
</evidence>
<name>A0A1I0AKD3_THASX</name>
<proteinExistence type="inferred from homology"/>
<evidence type="ECO:0000256" key="1">
    <source>
        <dbReference type="ARBA" id="ARBA00006817"/>
    </source>
</evidence>
<dbReference type="RefSeq" id="WP_093327760.1">
    <property type="nucleotide sequence ID" value="NZ_AP027363.1"/>
</dbReference>
<evidence type="ECO:0000313" key="4">
    <source>
        <dbReference type="Proteomes" id="UP000199308"/>
    </source>
</evidence>
<dbReference type="InterPro" id="IPR013538">
    <property type="entry name" value="ASHA1/2-like_C"/>
</dbReference>
<comment type="similarity">
    <text evidence="1">Belongs to the AHA1 family.</text>
</comment>
<organism evidence="3 4">
    <name type="scientific">Thalassotalea agarivorans</name>
    <name type="common">Thalassomonas agarivorans</name>
    <dbReference type="NCBI Taxonomy" id="349064"/>
    <lineage>
        <taxon>Bacteria</taxon>
        <taxon>Pseudomonadati</taxon>
        <taxon>Pseudomonadota</taxon>
        <taxon>Gammaproteobacteria</taxon>
        <taxon>Alteromonadales</taxon>
        <taxon>Colwelliaceae</taxon>
        <taxon>Thalassotalea</taxon>
    </lineage>
</organism>
<gene>
    <name evidence="3" type="ORF">SAMN05660429_00724</name>
</gene>
<dbReference type="InterPro" id="IPR023393">
    <property type="entry name" value="START-like_dom_sf"/>
</dbReference>
<dbReference type="CDD" id="cd07814">
    <property type="entry name" value="SRPBCC_CalC_Aha1-like"/>
    <property type="match status" value="1"/>
</dbReference>
<dbReference type="Pfam" id="PF08327">
    <property type="entry name" value="AHSA1"/>
    <property type="match status" value="1"/>
</dbReference>
<reference evidence="3 4" key="1">
    <citation type="submission" date="2016-10" db="EMBL/GenBank/DDBJ databases">
        <authorList>
            <person name="de Groot N.N."/>
        </authorList>
    </citation>
    <scope>NUCLEOTIDE SEQUENCE [LARGE SCALE GENOMIC DNA]</scope>
    <source>
        <strain evidence="3 4">DSM 19706</strain>
    </source>
</reference>
<sequence>MFELKQSITIDAPIEKVFNAFTSAEALKQWFAPGDAFVAEASCDFVVGGQYRIVMRGKETGEDYIVAGHYQVIEENSRIIFTWKWDFSPRTTLVEFTFEAVSSNQTTLFLHHAGFAELEYQQKHGEGWQGCLESLANTLLTQKA</sequence>
<evidence type="ECO:0000313" key="3">
    <source>
        <dbReference type="EMBL" id="SES94309.1"/>
    </source>
</evidence>
<protein>
    <submittedName>
        <fullName evidence="3">Uncharacterized conserved protein YndB, AHSA1/START domain</fullName>
    </submittedName>
</protein>
<feature type="domain" description="Activator of Hsp90 ATPase homologue 1/2-like C-terminal" evidence="2">
    <location>
        <begin position="11"/>
        <end position="139"/>
    </location>
</feature>
<dbReference type="Gene3D" id="3.30.530.20">
    <property type="match status" value="1"/>
</dbReference>
<dbReference type="EMBL" id="FOHK01000003">
    <property type="protein sequence ID" value="SES94309.1"/>
    <property type="molecule type" value="Genomic_DNA"/>
</dbReference>
<accession>A0A1I0AKD3</accession>
<dbReference type="Proteomes" id="UP000199308">
    <property type="component" value="Unassembled WGS sequence"/>
</dbReference>
<dbReference type="STRING" id="349064.SAMN05660429_00724"/>